<evidence type="ECO:0000313" key="5">
    <source>
        <dbReference type="EMBL" id="KAH0811944.1"/>
    </source>
</evidence>
<dbReference type="GO" id="GO:0003676">
    <property type="term" value="F:nucleic acid binding"/>
    <property type="evidence" value="ECO:0007669"/>
    <property type="project" value="InterPro"/>
</dbReference>
<dbReference type="InterPro" id="IPR036875">
    <property type="entry name" value="Znf_CCHC_sf"/>
</dbReference>
<dbReference type="PROSITE" id="PS50158">
    <property type="entry name" value="ZF_CCHC"/>
    <property type="match status" value="1"/>
</dbReference>
<dbReference type="Pfam" id="PF00078">
    <property type="entry name" value="RVT_1"/>
    <property type="match status" value="1"/>
</dbReference>
<dbReference type="GO" id="GO:0003824">
    <property type="term" value="F:catalytic activity"/>
    <property type="evidence" value="ECO:0007669"/>
    <property type="project" value="InterPro"/>
</dbReference>
<keyword evidence="1" id="KW-0863">Zinc-finger</keyword>
<dbReference type="GO" id="GO:0008270">
    <property type="term" value="F:zinc ion binding"/>
    <property type="evidence" value="ECO:0007669"/>
    <property type="project" value="UniProtKB-KW"/>
</dbReference>
<reference evidence="5" key="2">
    <citation type="submission" date="2021-08" db="EMBL/GenBank/DDBJ databases">
        <authorList>
            <person name="Eriksson T."/>
        </authorList>
    </citation>
    <scope>NUCLEOTIDE SEQUENCE</scope>
    <source>
        <strain evidence="5">Stoneville</strain>
        <tissue evidence="5">Whole head</tissue>
    </source>
</reference>
<organism evidence="5 6">
    <name type="scientific">Tenebrio molitor</name>
    <name type="common">Yellow mealworm beetle</name>
    <dbReference type="NCBI Taxonomy" id="7067"/>
    <lineage>
        <taxon>Eukaryota</taxon>
        <taxon>Metazoa</taxon>
        <taxon>Ecdysozoa</taxon>
        <taxon>Arthropoda</taxon>
        <taxon>Hexapoda</taxon>
        <taxon>Insecta</taxon>
        <taxon>Pterygota</taxon>
        <taxon>Neoptera</taxon>
        <taxon>Endopterygota</taxon>
        <taxon>Coleoptera</taxon>
        <taxon>Polyphaga</taxon>
        <taxon>Cucujiformia</taxon>
        <taxon>Tenebrionidae</taxon>
        <taxon>Tenebrio</taxon>
    </lineage>
</organism>
<dbReference type="SMART" id="SM00343">
    <property type="entry name" value="ZnF_C2HC"/>
    <property type="match status" value="2"/>
</dbReference>
<name>A0A8J6L5T3_TENMO</name>
<evidence type="ECO:0000256" key="1">
    <source>
        <dbReference type="PROSITE-ProRule" id="PRU00047"/>
    </source>
</evidence>
<dbReference type="CDD" id="cd09077">
    <property type="entry name" value="R1-I-EN"/>
    <property type="match status" value="1"/>
</dbReference>
<feature type="region of interest" description="Disordered" evidence="2">
    <location>
        <begin position="174"/>
        <end position="233"/>
    </location>
</feature>
<evidence type="ECO:0000259" key="3">
    <source>
        <dbReference type="PROSITE" id="PS50158"/>
    </source>
</evidence>
<proteinExistence type="predicted"/>
<dbReference type="PANTHER" id="PTHR19446">
    <property type="entry name" value="REVERSE TRANSCRIPTASES"/>
    <property type="match status" value="1"/>
</dbReference>
<dbReference type="SUPFAM" id="SSF56219">
    <property type="entry name" value="DNase I-like"/>
    <property type="match status" value="1"/>
</dbReference>
<feature type="compositionally biased region" description="Basic and acidic residues" evidence="2">
    <location>
        <begin position="174"/>
        <end position="204"/>
    </location>
</feature>
<gene>
    <name evidence="5" type="ORF">GEV33_010847</name>
</gene>
<feature type="domain" description="Reverse transcriptase" evidence="4">
    <location>
        <begin position="631"/>
        <end position="889"/>
    </location>
</feature>
<keyword evidence="1" id="KW-0479">Metal-binding</keyword>
<dbReference type="InterPro" id="IPR000477">
    <property type="entry name" value="RT_dom"/>
</dbReference>
<dbReference type="CDD" id="cd01650">
    <property type="entry name" value="RT_nLTR_like"/>
    <property type="match status" value="1"/>
</dbReference>
<dbReference type="Proteomes" id="UP000719412">
    <property type="component" value="Unassembled WGS sequence"/>
</dbReference>
<dbReference type="Gene3D" id="4.10.60.10">
    <property type="entry name" value="Zinc finger, CCHC-type"/>
    <property type="match status" value="1"/>
</dbReference>
<dbReference type="GO" id="GO:0071897">
    <property type="term" value="P:DNA biosynthetic process"/>
    <property type="evidence" value="ECO:0007669"/>
    <property type="project" value="UniProtKB-ARBA"/>
</dbReference>
<dbReference type="Gene3D" id="3.60.10.10">
    <property type="entry name" value="Endonuclease/exonuclease/phosphatase"/>
    <property type="match status" value="1"/>
</dbReference>
<dbReference type="SUPFAM" id="SSF57756">
    <property type="entry name" value="Retrovirus zinc finger-like domains"/>
    <property type="match status" value="1"/>
</dbReference>
<sequence length="1864" mass="208655">MLCCPSKVCISLPSAPQSGHLICVLWPARPSGSFGSLLYGNVASIEKIVEIEAAGAKTRKLDPSGTTTLHIRGMDELTTADELEKAFKKSDGPKKNPPDSLNSCSIRERVDIRMCYKCWGYDHHASECMEVDKKNQCRKCGEEGHHSGECKNGAYCIKCNRAGYAAGSTQCKAFKDAPKKRQMEAKKMDDRKTQKKEQGEKQGEQLEENIESSSKPPEGTRPPSHKKPKDLSSAAHDLVMESEPKADVLVASEPNKKRIDKGGWYVDTYRDAAIKVPKRNRRVENSGTGKGYVWVGIEGVRIVSGYVSPNIDIEEFKKYLGRLENCIRHARLEVLVAGDLNAKSPIWGSEVEDNRGAALADLLSANNMITQNIGEKVTFVGARGQPVIDITCATSGLAPKIQNWKVEDTETLSDHRLITYEIVGSSEKEKENKTSAGWFWREESEEAFARELEKMMGNIREISVATITKTIKQTCNCVLKKKYCGKNGRKPAYWWTPEIANTRATCVTLRRTMMRAKGNERNRELAAEKYRKVRKELKTQILKSKERAWKKLVEDVDENPWGTGYKAAMGKFGRVTPPAGVETREAVRKFFPNTPLPVWIRQPPEEVTEFDLKEIEAAANKLRPKKAPGPDGLSAEIVKATLRAAPDVILQLANGCRERKADCQGKRKFSPICLLDCLRKLMQHLIRARLADELDEKGGLSDAQYGFREGLSTQHAIEDVLKVARYANAGSRGRKDYCALIVENAFNTAPWAGIVEALRRRNTSEYLVSLIQSYLTDRSLVVDERTTIGVTCGVPQGSVLGPTLWTVLYDGVLGLELPEGLRLIAFADDLAVLVTAVVAWMEKTGLKLAVQKTEAVLLAGKRRPGDVKFQVGGEEIQPATSVKYLGVRMDRAMTFVPHVEEVAAKAEKMMVVLGRIMPNMKGPGSSRRRFLSAVVHSRLLYGAAGWADGLKCKKNVETLNRVQRRVLVRVASAYRTVSAEALQVLTGVLPADLQAEGRARWQTTDKGGWTRKLLPEIATWIEQGHGELTYYQTQALSGHWCFASFLLKIGKEETDGCWFYGDRDETEHTLFVCERWHRERLLLIRKTAEWPTSKHYAEILLRSQADWDATAEFTMVVLRAKEDEERKREADGRRGYEEGRLAPTIMARSSTRPRTAWCSGGCLNNLLCSDLTTSVVSQGTPIDETKIEEIVKNAVAAQLANSTAATTYGAIAARPPTVTPVSKAPVSTPAPPQLKITVVPETGCPDINTAEDTKRLLKTRAPRDYGIRVDKIVTLKDNAILLQSRCDSILKLAESKVLKDLKLKAVPIRKRWPRMLISDVSEGTTQEQLVEELTGQNLPDLVPDDFIEKIFKQNRRIQRNTDSRSSAGSANFIVEVSNSVITSDHNAISSTFSNDAANSTASTTAPKHVMDYSRVTPEYVAETLQGWNSEFDRTFPVLSNPIYLYCTIRNCVAAKSVSRKIYMLKKSLFYKNRHPEYANYLHTEMRAAHDRFKRKLTAARQKSWNLFIQRDLTNNPWGVTYKLAADKFHKAGIRSNICCTSYSPTATPLQTPIYSKTLNAILQPWNRCHMIPTLSLKEIKPNKAPGIDRLPGRLIKLLHLWIGRSLLRIYNACLSRGYFPQAWKSGNLVVLLKDPSDDEGSATEDKLTLSTEKTVFMVHKSPPGVLQRDIRLLPYDALVKRVNNQRYLGLIIDPKFNFELNAACATQRARSITLGLRRRAARHWGQTAPAALRTIYRGAILPILTYASPVWINKLNRTKVQRKYLSLYDLSCCYPRFGGKQKKTHRERKLEDSVGDRPAGGCAASRELRITYVAFGIRNHPRERIAERHGAYRPVLPAFGAVEEPEIIVPLPLPFIVVEKPLVV</sequence>
<dbReference type="PROSITE" id="PS50878">
    <property type="entry name" value="RT_POL"/>
    <property type="match status" value="1"/>
</dbReference>
<keyword evidence="6" id="KW-1185">Reference proteome</keyword>
<keyword evidence="1" id="KW-0862">Zinc</keyword>
<reference evidence="5" key="1">
    <citation type="journal article" date="2020" name="J Insects Food Feed">
        <title>The yellow mealworm (Tenebrio molitor) genome: a resource for the emerging insects as food and feed industry.</title>
        <authorList>
            <person name="Eriksson T."/>
            <person name="Andere A."/>
            <person name="Kelstrup H."/>
            <person name="Emery V."/>
            <person name="Picard C."/>
        </authorList>
    </citation>
    <scope>NUCLEOTIDE SEQUENCE</scope>
    <source>
        <strain evidence="5">Stoneville</strain>
        <tissue evidence="5">Whole head</tissue>
    </source>
</reference>
<evidence type="ECO:0000313" key="6">
    <source>
        <dbReference type="Proteomes" id="UP000719412"/>
    </source>
</evidence>
<dbReference type="InterPro" id="IPR043502">
    <property type="entry name" value="DNA/RNA_pol_sf"/>
</dbReference>
<protein>
    <recommendedName>
        <fullName evidence="7">Reverse transcriptase</fullName>
    </recommendedName>
</protein>
<dbReference type="InterPro" id="IPR036691">
    <property type="entry name" value="Endo/exonu/phosph_ase_sf"/>
</dbReference>
<evidence type="ECO:0008006" key="7">
    <source>
        <dbReference type="Google" id="ProtNLM"/>
    </source>
</evidence>
<dbReference type="InterPro" id="IPR001878">
    <property type="entry name" value="Znf_CCHC"/>
</dbReference>
<dbReference type="SUPFAM" id="SSF56672">
    <property type="entry name" value="DNA/RNA polymerases"/>
    <property type="match status" value="1"/>
</dbReference>
<accession>A0A8J6L5T3</accession>
<evidence type="ECO:0000259" key="4">
    <source>
        <dbReference type="PROSITE" id="PS50878"/>
    </source>
</evidence>
<feature type="domain" description="CCHC-type" evidence="3">
    <location>
        <begin position="137"/>
        <end position="152"/>
    </location>
</feature>
<dbReference type="InterPro" id="IPR005135">
    <property type="entry name" value="Endo/exonuclease/phosphatase"/>
</dbReference>
<dbReference type="Pfam" id="PF14529">
    <property type="entry name" value="Exo_endo_phos_2"/>
    <property type="match status" value="1"/>
</dbReference>
<dbReference type="EMBL" id="JABDTM020026433">
    <property type="protein sequence ID" value="KAH0811944.1"/>
    <property type="molecule type" value="Genomic_DNA"/>
</dbReference>
<evidence type="ECO:0000256" key="2">
    <source>
        <dbReference type="SAM" id="MobiDB-lite"/>
    </source>
</evidence>
<comment type="caution">
    <text evidence="5">The sequence shown here is derived from an EMBL/GenBank/DDBJ whole genome shotgun (WGS) entry which is preliminary data.</text>
</comment>